<dbReference type="STRING" id="1331196.A0A1B9J124"/>
<feature type="compositionally biased region" description="Basic and acidic residues" evidence="1">
    <location>
        <begin position="437"/>
        <end position="457"/>
    </location>
</feature>
<proteinExistence type="predicted"/>
<dbReference type="Pfam" id="PF16589">
    <property type="entry name" value="BRCT_2"/>
    <property type="match status" value="1"/>
</dbReference>
<dbReference type="OrthoDB" id="2597023at2759"/>
<reference evidence="3 4" key="1">
    <citation type="submission" date="2013-07" db="EMBL/GenBank/DDBJ databases">
        <title>The Genome Sequence of Kwoniella mangroviensis CBS10435.</title>
        <authorList>
            <consortium name="The Broad Institute Genome Sequencing Platform"/>
            <person name="Cuomo C."/>
            <person name="Litvintseva A."/>
            <person name="Chen Y."/>
            <person name="Heitman J."/>
            <person name="Sun S."/>
            <person name="Springer D."/>
            <person name="Dromer F."/>
            <person name="Young S.K."/>
            <person name="Zeng Q."/>
            <person name="Gargeya S."/>
            <person name="Fitzgerald M."/>
            <person name="Abouelleil A."/>
            <person name="Alvarado L."/>
            <person name="Berlin A.M."/>
            <person name="Chapman S.B."/>
            <person name="Dewar J."/>
            <person name="Goldberg J."/>
            <person name="Griggs A."/>
            <person name="Gujja S."/>
            <person name="Hansen M."/>
            <person name="Howarth C."/>
            <person name="Imamovic A."/>
            <person name="Larimer J."/>
            <person name="McCowan C."/>
            <person name="Murphy C."/>
            <person name="Pearson M."/>
            <person name="Priest M."/>
            <person name="Roberts A."/>
            <person name="Saif S."/>
            <person name="Shea T."/>
            <person name="Sykes S."/>
            <person name="Wortman J."/>
            <person name="Nusbaum C."/>
            <person name="Birren B."/>
        </authorList>
    </citation>
    <scope>NUCLEOTIDE SEQUENCE [LARGE SCALE GENOMIC DNA]</scope>
    <source>
        <strain evidence="3 4">CBS 10435</strain>
    </source>
</reference>
<reference evidence="4" key="2">
    <citation type="submission" date="2013-12" db="EMBL/GenBank/DDBJ databases">
        <title>Evolution of pathogenesis and genome organization in the Tremellales.</title>
        <authorList>
            <person name="Cuomo C."/>
            <person name="Litvintseva A."/>
            <person name="Heitman J."/>
            <person name="Chen Y."/>
            <person name="Sun S."/>
            <person name="Springer D."/>
            <person name="Dromer F."/>
            <person name="Young S."/>
            <person name="Zeng Q."/>
            <person name="Chapman S."/>
            <person name="Gujja S."/>
            <person name="Saif S."/>
            <person name="Birren B."/>
        </authorList>
    </citation>
    <scope>NUCLEOTIDE SEQUENCE [LARGE SCALE GENOMIC DNA]</scope>
    <source>
        <strain evidence="4">CBS 10435</strain>
    </source>
</reference>
<feature type="compositionally biased region" description="Basic and acidic residues" evidence="1">
    <location>
        <begin position="279"/>
        <end position="288"/>
    </location>
</feature>
<feature type="compositionally biased region" description="Low complexity" evidence="1">
    <location>
        <begin position="26"/>
        <end position="47"/>
    </location>
</feature>
<gene>
    <name evidence="3" type="ORF">L486_01139</name>
</gene>
<evidence type="ECO:0000313" key="3">
    <source>
        <dbReference type="EMBL" id="OCF61491.1"/>
    </source>
</evidence>
<feature type="compositionally biased region" description="Basic and acidic residues" evidence="1">
    <location>
        <begin position="656"/>
        <end position="677"/>
    </location>
</feature>
<dbReference type="Proteomes" id="UP000092583">
    <property type="component" value="Unassembled WGS sequence"/>
</dbReference>
<dbReference type="SUPFAM" id="SSF52113">
    <property type="entry name" value="BRCT domain"/>
    <property type="match status" value="2"/>
</dbReference>
<name>A0A1B9J124_9TREE</name>
<feature type="region of interest" description="Disordered" evidence="1">
    <location>
        <begin position="279"/>
        <end position="327"/>
    </location>
</feature>
<keyword evidence="4" id="KW-1185">Reference proteome</keyword>
<evidence type="ECO:0000256" key="1">
    <source>
        <dbReference type="SAM" id="MobiDB-lite"/>
    </source>
</evidence>
<evidence type="ECO:0000313" key="4">
    <source>
        <dbReference type="Proteomes" id="UP000092583"/>
    </source>
</evidence>
<feature type="compositionally biased region" description="Polar residues" evidence="1">
    <location>
        <begin position="482"/>
        <end position="518"/>
    </location>
</feature>
<evidence type="ECO:0000259" key="2">
    <source>
        <dbReference type="PROSITE" id="PS50172"/>
    </source>
</evidence>
<organism evidence="3 4">
    <name type="scientific">Kwoniella mangroviensis CBS 10435</name>
    <dbReference type="NCBI Taxonomy" id="1331196"/>
    <lineage>
        <taxon>Eukaryota</taxon>
        <taxon>Fungi</taxon>
        <taxon>Dikarya</taxon>
        <taxon>Basidiomycota</taxon>
        <taxon>Agaricomycotina</taxon>
        <taxon>Tremellomycetes</taxon>
        <taxon>Tremellales</taxon>
        <taxon>Cryptococcaceae</taxon>
        <taxon>Kwoniella</taxon>
    </lineage>
</organism>
<dbReference type="InterPro" id="IPR001357">
    <property type="entry name" value="BRCT_dom"/>
</dbReference>
<dbReference type="EMBL" id="KI669459">
    <property type="protein sequence ID" value="OCF61491.1"/>
    <property type="molecule type" value="Genomic_DNA"/>
</dbReference>
<feature type="domain" description="BRCT" evidence="2">
    <location>
        <begin position="57"/>
        <end position="180"/>
    </location>
</feature>
<dbReference type="InterPro" id="IPR036420">
    <property type="entry name" value="BRCT_dom_sf"/>
</dbReference>
<feature type="region of interest" description="Disordered" evidence="1">
    <location>
        <begin position="395"/>
        <end position="518"/>
    </location>
</feature>
<accession>A0A1B9J124</accession>
<dbReference type="AlphaFoldDB" id="A0A1B9J124"/>
<sequence>MRDPPRSREWQDYYDNQKTYIPPSYPTTTSRYSRAHSPPTSPRRSSSGYTAAREQGNRWNLFEGMTIYIHPRENETSHEVRRRLNLMDKIKYHGGSLSVKPNASYVTTVLIHLPQTYPRHTVLLIDRPREIPNIGEWTRDELVQHLAKVSTTEDSPVYQYGRKRVLRIDWAEECLRDGRLRGENESWGGWEVRATYDPKLVNDHSSYQTLSADYGFNEYLSQQEDDRLEARFQLSPESYTSPAEHVETLAQDPRKYLRAKADQLKGGVVGDRENIIGSITDERGHSQEEANTYETQEEASISIEEPMPEYDTDATDLSGSRDSQRDRSLQIEDIHIDEIRANNGEKVEQSQAHGLEEPEGVHTINTVQESRGSGQGIIVDIHVKEDIRKQVYGDKEVTSTDVEDETERVEVKPEDGDSIIRPGGSKIEETEDGTEGNDNRPKESQNEVGDNENKKEDQDDGPTDTKPVIMDNDEEPSKDDIGQNSLSQGSHNQSTRSSASEAPTANAVSAATRVPSSPTASQFFAVPRVEQRVFTRGVLLPHTFCVLGEGREKRFTERIITSGGGIIASSGSAIFLIVLLSPEQNASLADHPEVCRMVRKIQSEPGRRAVSVDWVEDCIERNTLLPLEGYVMASVEDRSAEPISPPPSGSGSSDSGSKKRDGGARDGREGSKKKSRT</sequence>
<feature type="domain" description="BRCT" evidence="2">
    <location>
        <begin position="543"/>
        <end position="632"/>
    </location>
</feature>
<feature type="region of interest" description="Disordered" evidence="1">
    <location>
        <begin position="1"/>
        <end position="52"/>
    </location>
</feature>
<feature type="region of interest" description="Disordered" evidence="1">
    <location>
        <begin position="636"/>
        <end position="677"/>
    </location>
</feature>
<dbReference type="Gene3D" id="3.40.50.10190">
    <property type="entry name" value="BRCT domain"/>
    <property type="match status" value="2"/>
</dbReference>
<dbReference type="PROSITE" id="PS50172">
    <property type="entry name" value="BRCT"/>
    <property type="match status" value="2"/>
</dbReference>
<feature type="compositionally biased region" description="Basic and acidic residues" evidence="1">
    <location>
        <begin position="1"/>
        <end position="11"/>
    </location>
</feature>
<protein>
    <recommendedName>
        <fullName evidence="2">BRCT domain-containing protein</fullName>
    </recommendedName>
</protein>